<organism evidence="1 2">
    <name type="scientific">Araneus ventricosus</name>
    <name type="common">Orbweaver spider</name>
    <name type="synonym">Epeira ventricosa</name>
    <dbReference type="NCBI Taxonomy" id="182803"/>
    <lineage>
        <taxon>Eukaryota</taxon>
        <taxon>Metazoa</taxon>
        <taxon>Ecdysozoa</taxon>
        <taxon>Arthropoda</taxon>
        <taxon>Chelicerata</taxon>
        <taxon>Arachnida</taxon>
        <taxon>Araneae</taxon>
        <taxon>Araneomorphae</taxon>
        <taxon>Entelegynae</taxon>
        <taxon>Araneoidea</taxon>
        <taxon>Araneidae</taxon>
        <taxon>Araneus</taxon>
    </lineage>
</organism>
<evidence type="ECO:0000313" key="2">
    <source>
        <dbReference type="Proteomes" id="UP000499080"/>
    </source>
</evidence>
<reference evidence="1 2" key="1">
    <citation type="journal article" date="2019" name="Sci. Rep.">
        <title>Orb-weaving spider Araneus ventricosus genome elucidates the spidroin gene catalogue.</title>
        <authorList>
            <person name="Kono N."/>
            <person name="Nakamura H."/>
            <person name="Ohtoshi R."/>
            <person name="Moran D.A.P."/>
            <person name="Shinohara A."/>
            <person name="Yoshida Y."/>
            <person name="Fujiwara M."/>
            <person name="Mori M."/>
            <person name="Tomita M."/>
            <person name="Arakawa K."/>
        </authorList>
    </citation>
    <scope>NUCLEOTIDE SEQUENCE [LARGE SCALE GENOMIC DNA]</scope>
</reference>
<name>A0A4Y2PU85_ARAVE</name>
<comment type="caution">
    <text evidence="1">The sequence shown here is derived from an EMBL/GenBank/DDBJ whole genome shotgun (WGS) entry which is preliminary data.</text>
</comment>
<keyword evidence="2" id="KW-1185">Reference proteome</keyword>
<dbReference type="Proteomes" id="UP000499080">
    <property type="component" value="Unassembled WGS sequence"/>
</dbReference>
<proteinExistence type="predicted"/>
<gene>
    <name evidence="1" type="ORF">AVEN_98751_1</name>
</gene>
<dbReference type="AlphaFoldDB" id="A0A4Y2PU85"/>
<protein>
    <submittedName>
        <fullName evidence="1">Uncharacterized protein</fullName>
    </submittedName>
</protein>
<dbReference type="EMBL" id="BGPR01011934">
    <property type="protein sequence ID" value="GBN53696.1"/>
    <property type="molecule type" value="Genomic_DNA"/>
</dbReference>
<dbReference type="OrthoDB" id="6437663at2759"/>
<sequence>MEKRLDCDIVLSLEEITLRRVVTYLWNVSIFDSGEKLRYIWDIVEGEVKDKVSKLLLPESLKNRMMNLVRPIGSDILNWQVYHEDNLIDAREVFDLHILQQLRRTCRGAIDYRRTAEELVRLEMFDIKKRFELACSYCLEDTIPLLWRELSEEDKESFLRISCWTELMCYWASIVTGEESYLDRILAQHLRSPSSFYYVAFKLSARYGNKAATEYFFQKLADEERESSSFFAVVDAAMDARFLNLCITSLKCSTENVSDVLCYLLSVMSTEEQMQVFKKYPCKLLTCLLDWPFENLLDIADLCWSFLLEKDHARLLSNIHENIRTSDYYLPNSFQKFFLRSPSDFRKLFVERECPSCSLFSEFLHAEDTETIKVIFRNIDAADRASLVFSEHICKVLSNFILRGRWHIVEVCIREATLSKEDRETLKGALRYFTSRIARRLPVEWRRQNLKRCFEILDEIDASSANKRSAGDETLTRVKKLCSEEEKIVLPRN</sequence>
<accession>A0A4Y2PU85</accession>
<evidence type="ECO:0000313" key="1">
    <source>
        <dbReference type="EMBL" id="GBN53696.1"/>
    </source>
</evidence>